<protein>
    <submittedName>
        <fullName evidence="3">Molybdenum transport ATP-binding protein ModC</fullName>
    </submittedName>
</protein>
<organism evidence="3 4">
    <name type="scientific">Candidatus Ozemobacter sibiricus</name>
    <dbReference type="NCBI Taxonomy" id="2268124"/>
    <lineage>
        <taxon>Bacteria</taxon>
        <taxon>Candidatus Ozemobacteria</taxon>
        <taxon>Candidatus Ozemobacterales</taxon>
        <taxon>Candidatus Ozemobacteraceae</taxon>
        <taxon>Candidatus Ozemobacter</taxon>
    </lineage>
</organism>
<dbReference type="GO" id="GO:0005524">
    <property type="term" value="F:ATP binding"/>
    <property type="evidence" value="ECO:0007669"/>
    <property type="project" value="UniProtKB-KW"/>
</dbReference>
<feature type="domain" description="Putative heavy-metal chelation" evidence="1">
    <location>
        <begin position="106"/>
        <end position="237"/>
    </location>
</feature>
<evidence type="ECO:0000259" key="2">
    <source>
        <dbReference type="Pfam" id="PF13938"/>
    </source>
</evidence>
<name>A0A367ZSE4_9BACT</name>
<sequence length="265" mass="28431">MSRLIDSIIQTLPAERLARRPSLVAVHAFFTVVRSWRLGLAMTLTDDAIYHGGVHRPVRHMGEMETRPLAELVTWTASDQPIERSVGMAALNSALPLAGLPFREGNALDLTARLGAGRQVVVVGHFPHLETVRAAARQLHILEKRPQPGDLPAEAAPQVVPEADVITMTGVTCLNDTVEGLLALKRPGAICIMLGPTVPISPVLFEAGVDVIGGAWVDDERVALPMMAQGATARVLRGLRNVLTARDPRLLEGLPVIVPPPEIAS</sequence>
<proteinExistence type="predicted"/>
<dbReference type="Proteomes" id="UP000252355">
    <property type="component" value="Unassembled WGS sequence"/>
</dbReference>
<dbReference type="Pfam" id="PF13938">
    <property type="entry name" value="DUF4213"/>
    <property type="match status" value="1"/>
</dbReference>
<dbReference type="EMBL" id="QOQW01000003">
    <property type="protein sequence ID" value="RCK81065.1"/>
    <property type="molecule type" value="Genomic_DNA"/>
</dbReference>
<evidence type="ECO:0000313" key="4">
    <source>
        <dbReference type="Proteomes" id="UP000252355"/>
    </source>
</evidence>
<feature type="domain" description="DUF4213" evidence="2">
    <location>
        <begin position="27"/>
        <end position="94"/>
    </location>
</feature>
<comment type="caution">
    <text evidence="3">The sequence shown here is derived from an EMBL/GenBank/DDBJ whole genome shotgun (WGS) entry which is preliminary data.</text>
</comment>
<dbReference type="SUPFAM" id="SSF159713">
    <property type="entry name" value="Dhaf3308-like"/>
    <property type="match status" value="1"/>
</dbReference>
<keyword evidence="3" id="KW-0547">Nucleotide-binding</keyword>
<accession>A0A367ZSE4</accession>
<dbReference type="InterPro" id="IPR025251">
    <property type="entry name" value="DUF4213"/>
</dbReference>
<dbReference type="Gene3D" id="3.40.50.11590">
    <property type="match status" value="1"/>
</dbReference>
<dbReference type="AlphaFoldDB" id="A0A367ZSE4"/>
<evidence type="ECO:0000313" key="3">
    <source>
        <dbReference type="EMBL" id="RCK81065.1"/>
    </source>
</evidence>
<reference evidence="3 4" key="1">
    <citation type="submission" date="2018-05" db="EMBL/GenBank/DDBJ databases">
        <title>A metagenomic window into the 2 km-deep terrestrial subsurface aquifer revealed taxonomically and functionally diverse microbial community comprising novel uncultured bacterial lineages.</title>
        <authorList>
            <person name="Kadnikov V.V."/>
            <person name="Mardanov A.V."/>
            <person name="Beletsky A.V."/>
            <person name="Banks D."/>
            <person name="Pimenov N.V."/>
            <person name="Frank Y.A."/>
            <person name="Karnachuk O.V."/>
            <person name="Ravin N.V."/>
        </authorList>
    </citation>
    <scope>NUCLEOTIDE SEQUENCE [LARGE SCALE GENOMIC DNA]</scope>
    <source>
        <strain evidence="3">BY5</strain>
    </source>
</reference>
<dbReference type="InterPro" id="IPR007161">
    <property type="entry name" value="DUF364"/>
</dbReference>
<dbReference type="Gene3D" id="3.30.390.100">
    <property type="match status" value="1"/>
</dbReference>
<dbReference type="Pfam" id="PF04016">
    <property type="entry name" value="DUF364"/>
    <property type="match status" value="1"/>
</dbReference>
<evidence type="ECO:0000259" key="1">
    <source>
        <dbReference type="Pfam" id="PF04016"/>
    </source>
</evidence>
<keyword evidence="3" id="KW-0067">ATP-binding</keyword>
<gene>
    <name evidence="3" type="ORF">OZSIB_2442</name>
</gene>